<feature type="region of interest" description="Disordered" evidence="6">
    <location>
        <begin position="1"/>
        <end position="178"/>
    </location>
</feature>
<dbReference type="GO" id="GO:0010468">
    <property type="term" value="P:regulation of gene expression"/>
    <property type="evidence" value="ECO:0007669"/>
    <property type="project" value="UniProtKB-ARBA"/>
</dbReference>
<name>A0A8I3AF99_9AGAM</name>
<evidence type="ECO:0000313" key="8">
    <source>
        <dbReference type="Proteomes" id="UP000683000"/>
    </source>
</evidence>
<accession>A0A8I3AF99</accession>
<evidence type="ECO:0000256" key="5">
    <source>
        <dbReference type="ARBA" id="ARBA00023242"/>
    </source>
</evidence>
<keyword evidence="5" id="KW-0539">Nucleus</keyword>
<feature type="compositionally biased region" description="Low complexity" evidence="6">
    <location>
        <begin position="51"/>
        <end position="68"/>
    </location>
</feature>
<organism evidence="7 8">
    <name type="scientific">Boletus reticuloceps</name>
    <dbReference type="NCBI Taxonomy" id="495285"/>
    <lineage>
        <taxon>Eukaryota</taxon>
        <taxon>Fungi</taxon>
        <taxon>Dikarya</taxon>
        <taxon>Basidiomycota</taxon>
        <taxon>Agaricomycotina</taxon>
        <taxon>Agaricomycetes</taxon>
        <taxon>Agaricomycetidae</taxon>
        <taxon>Boletales</taxon>
        <taxon>Boletineae</taxon>
        <taxon>Boletaceae</taxon>
        <taxon>Boletoideae</taxon>
        <taxon>Boletus</taxon>
    </lineage>
</organism>
<dbReference type="GO" id="GO:0005654">
    <property type="term" value="C:nucleoplasm"/>
    <property type="evidence" value="ECO:0007669"/>
    <property type="project" value="UniProtKB-ARBA"/>
</dbReference>
<comment type="caution">
    <text evidence="7">The sequence shown here is derived from an EMBL/GenBank/DDBJ whole genome shotgun (WGS) entry which is preliminary data.</text>
</comment>
<evidence type="ECO:0000313" key="7">
    <source>
        <dbReference type="EMBL" id="KAG6380211.1"/>
    </source>
</evidence>
<keyword evidence="8" id="KW-1185">Reference proteome</keyword>
<keyword evidence="4" id="KW-0804">Transcription</keyword>
<evidence type="ECO:0000256" key="6">
    <source>
        <dbReference type="SAM" id="MobiDB-lite"/>
    </source>
</evidence>
<reference evidence="7" key="1">
    <citation type="submission" date="2021-03" db="EMBL/GenBank/DDBJ databases">
        <title>Evolutionary innovations through gain and loss of genes in the ectomycorrhizal Boletales.</title>
        <authorList>
            <person name="Wu G."/>
            <person name="Miyauchi S."/>
            <person name="Morin E."/>
            <person name="Yang Z.-L."/>
            <person name="Xu J."/>
            <person name="Martin F.M."/>
        </authorList>
    </citation>
    <scope>NUCLEOTIDE SEQUENCE</scope>
    <source>
        <strain evidence="7">BR01</strain>
    </source>
</reference>
<protein>
    <submittedName>
        <fullName evidence="7">Sds3-like-domain-containing protein</fullName>
    </submittedName>
</protein>
<feature type="compositionally biased region" description="Pro residues" evidence="6">
    <location>
        <begin position="153"/>
        <end position="164"/>
    </location>
</feature>
<proteinExistence type="predicted"/>
<dbReference type="InterPro" id="IPR013907">
    <property type="entry name" value="Sds3"/>
</dbReference>
<dbReference type="Proteomes" id="UP000683000">
    <property type="component" value="Unassembled WGS sequence"/>
</dbReference>
<feature type="compositionally biased region" description="Basic and acidic residues" evidence="6">
    <location>
        <begin position="119"/>
        <end position="135"/>
    </location>
</feature>
<keyword evidence="2" id="KW-0678">Repressor</keyword>
<dbReference type="OrthoDB" id="20886at2759"/>
<sequence length="767" mass="82964">MPYERRDSNSNEESDQSDNHVQSEDDDRSPSPVPSDDDGMDVDEDAEDQEPTPSRQSPTRPTLNTNLKPTPPPSTSAIDPAADKPSVPPSNRASFGSTATPPDEHTRPSAIPYEDVDQDHDPDVLDEDDQHHAPDGDVEADGDEDDDAQPEEPSQPPSPTPLAEPEPEPEPEDEDPDLQPAHRAEALDVLATIELKFALLRECVYVEKMEGLAWEEALVWDGTHPELHHLQNELTKRRDKRLMLASKKRTYEIEALARKRREEEAWCWEGWDITCTELQIEMIAETNRKRRKLERDRRTIERPPGARRVPNAILNPPPAPTLRQIANTFPLPSHLSHLAANKKLFNAKGLGVYPGLDGLSGATAYPDLPTLPPHDIAADLEFLFQHRRLGYGFGMGFGPPMGVPMGVGYNSTASGFGPAAMGFGGPTPNPGFGVNGLGGPVETYPPNPGPGVAPGNNASQIGGPPLALGPLVPPGPPSAPSLNTPNPVVGLGSISGPGIANADGPSFSQPAMGVFQGPPSIGPGPTGYPLGPGSSVLEERESNVLLASWSENVSSRGTENGRSNAIAKCGSESSPRAIGNWRRSARGRCETVTVTVKGSLALTWDPDLLLGVPRLLEAWIGVLGTCGAEKKKIEPRGTNATEREKDLRSNRLSRRQLTVICTNTRTRIPTNCNSTPRSLPINHIQCMQTSPILTNIPNTLNTTILTGNIRTSIPMHHCTTMSGSITTIGTTITSYTTTIRAQVLTELLRFPRALALHQEYKRWRSST</sequence>
<feature type="compositionally biased region" description="Polar residues" evidence="6">
    <location>
        <begin position="89"/>
        <end position="100"/>
    </location>
</feature>
<dbReference type="EMBL" id="JAGFBS010000003">
    <property type="protein sequence ID" value="KAG6380211.1"/>
    <property type="molecule type" value="Genomic_DNA"/>
</dbReference>
<dbReference type="SMART" id="SM01401">
    <property type="entry name" value="Sds3"/>
    <property type="match status" value="1"/>
</dbReference>
<keyword evidence="3" id="KW-0805">Transcription regulation</keyword>
<evidence type="ECO:0000256" key="3">
    <source>
        <dbReference type="ARBA" id="ARBA00023015"/>
    </source>
</evidence>
<dbReference type="Pfam" id="PF08598">
    <property type="entry name" value="Sds3"/>
    <property type="match status" value="1"/>
</dbReference>
<feature type="compositionally biased region" description="Acidic residues" evidence="6">
    <location>
        <begin position="136"/>
        <end position="150"/>
    </location>
</feature>
<feature type="compositionally biased region" description="Acidic residues" evidence="6">
    <location>
        <begin position="35"/>
        <end position="50"/>
    </location>
</feature>
<evidence type="ECO:0000256" key="4">
    <source>
        <dbReference type="ARBA" id="ARBA00023163"/>
    </source>
</evidence>
<dbReference type="AlphaFoldDB" id="A0A8I3AF99"/>
<evidence type="ECO:0000256" key="2">
    <source>
        <dbReference type="ARBA" id="ARBA00022491"/>
    </source>
</evidence>
<evidence type="ECO:0000256" key="1">
    <source>
        <dbReference type="ARBA" id="ARBA00004123"/>
    </source>
</evidence>
<dbReference type="PANTHER" id="PTHR21964">
    <property type="entry name" value="BREAST CANCER METASTASIS-SUPPRESSOR 1"/>
    <property type="match status" value="1"/>
</dbReference>
<feature type="compositionally biased region" description="Acidic residues" evidence="6">
    <location>
        <begin position="165"/>
        <end position="177"/>
    </location>
</feature>
<gene>
    <name evidence="7" type="ORF">JVT61DRAFT_8302</name>
</gene>
<comment type="subcellular location">
    <subcellularLocation>
        <location evidence="1">Nucleus</location>
    </subcellularLocation>
</comment>